<dbReference type="RefSeq" id="WP_170149115.1">
    <property type="nucleotide sequence ID" value="NZ_QGTX01000001.1"/>
</dbReference>
<dbReference type="Proteomes" id="UP000246661">
    <property type="component" value="Unassembled WGS sequence"/>
</dbReference>
<comment type="caution">
    <text evidence="1">The sequence shown here is derived from an EMBL/GenBank/DDBJ whole genome shotgun (WGS) entry which is preliminary data.</text>
</comment>
<protein>
    <submittedName>
        <fullName evidence="1">Uncharacterized protein</fullName>
    </submittedName>
</protein>
<organism evidence="1 2">
    <name type="scientific">Geodermatophilus normandii</name>
    <dbReference type="NCBI Taxonomy" id="1137989"/>
    <lineage>
        <taxon>Bacteria</taxon>
        <taxon>Bacillati</taxon>
        <taxon>Actinomycetota</taxon>
        <taxon>Actinomycetes</taxon>
        <taxon>Geodermatophilales</taxon>
        <taxon>Geodermatophilaceae</taxon>
        <taxon>Geodermatophilus</taxon>
    </lineage>
</organism>
<evidence type="ECO:0000313" key="2">
    <source>
        <dbReference type="Proteomes" id="UP000246661"/>
    </source>
</evidence>
<sequence length="58" mass="6038">MLIAVICAAWLALGLPFALALGRALRHADAADRARLPALEVRFRELRSVAGAGAGAAR</sequence>
<proteinExistence type="predicted"/>
<evidence type="ECO:0000313" key="1">
    <source>
        <dbReference type="EMBL" id="PWW21818.1"/>
    </source>
</evidence>
<gene>
    <name evidence="1" type="ORF">JD79_00959</name>
</gene>
<dbReference type="AlphaFoldDB" id="A0A317QDM0"/>
<name>A0A317QDM0_9ACTN</name>
<reference evidence="2" key="1">
    <citation type="submission" date="2018-05" db="EMBL/GenBank/DDBJ databases">
        <authorList>
            <person name="Klenk H.-P."/>
            <person name="Huntemann M."/>
            <person name="Clum A."/>
            <person name="Pillay M."/>
            <person name="Palaniappan K."/>
            <person name="Varghese N."/>
            <person name="Mikhailova N."/>
            <person name="Stamatis D."/>
            <person name="Reddy T."/>
            <person name="Daum C."/>
            <person name="Shapiro N."/>
            <person name="Ivanova N."/>
            <person name="Kyrpides N."/>
            <person name="Woyke T."/>
        </authorList>
    </citation>
    <scope>NUCLEOTIDE SEQUENCE [LARGE SCALE GENOMIC DNA]</scope>
    <source>
        <strain evidence="2">DSM 45417</strain>
    </source>
</reference>
<keyword evidence="2" id="KW-1185">Reference proteome</keyword>
<accession>A0A317QDM0</accession>
<dbReference type="EMBL" id="QGTX01000001">
    <property type="protein sequence ID" value="PWW21818.1"/>
    <property type="molecule type" value="Genomic_DNA"/>
</dbReference>